<dbReference type="EMBL" id="JAPQER010000003">
    <property type="protein sequence ID" value="MCY6484396.1"/>
    <property type="molecule type" value="Genomic_DNA"/>
</dbReference>
<dbReference type="InterPro" id="IPR036938">
    <property type="entry name" value="PAP2/HPO_sf"/>
</dbReference>
<feature type="transmembrane region" description="Helical" evidence="1">
    <location>
        <begin position="55"/>
        <end position="74"/>
    </location>
</feature>
<protein>
    <submittedName>
        <fullName evidence="3">Phosphatase PAP2 family protein</fullName>
    </submittedName>
</protein>
<organism evidence="3 4">
    <name type="scientific">Clostridium aestuarii</name>
    <dbReference type="NCBI Taxonomy" id="338193"/>
    <lineage>
        <taxon>Bacteria</taxon>
        <taxon>Bacillati</taxon>
        <taxon>Bacillota</taxon>
        <taxon>Clostridia</taxon>
        <taxon>Eubacteriales</taxon>
        <taxon>Clostridiaceae</taxon>
        <taxon>Clostridium</taxon>
    </lineage>
</organism>
<keyword evidence="1" id="KW-0812">Transmembrane</keyword>
<dbReference type="InterPro" id="IPR000326">
    <property type="entry name" value="PAP2/HPO"/>
</dbReference>
<evidence type="ECO:0000256" key="1">
    <source>
        <dbReference type="SAM" id="Phobius"/>
    </source>
</evidence>
<dbReference type="Proteomes" id="UP001078443">
    <property type="component" value="Unassembled WGS sequence"/>
</dbReference>
<dbReference type="RefSeq" id="WP_268040702.1">
    <property type="nucleotide sequence ID" value="NZ_JAPQER010000003.1"/>
</dbReference>
<feature type="transmembrane region" description="Helical" evidence="1">
    <location>
        <begin position="80"/>
        <end position="101"/>
    </location>
</feature>
<evidence type="ECO:0000259" key="2">
    <source>
        <dbReference type="Pfam" id="PF01569"/>
    </source>
</evidence>
<dbReference type="Pfam" id="PF01569">
    <property type="entry name" value="PAP2"/>
    <property type="match status" value="1"/>
</dbReference>
<evidence type="ECO:0000313" key="4">
    <source>
        <dbReference type="Proteomes" id="UP001078443"/>
    </source>
</evidence>
<feature type="transmembrane region" description="Helical" evidence="1">
    <location>
        <begin position="185"/>
        <end position="204"/>
    </location>
</feature>
<keyword evidence="1" id="KW-1133">Transmembrane helix</keyword>
<feature type="transmembrane region" description="Helical" evidence="1">
    <location>
        <begin position="14"/>
        <end position="34"/>
    </location>
</feature>
<sequence length="216" mass="24939">MEVVKKFIGEHRHFLYLLMFIPLILFFCICQKFIEPRYIMHCKLDDYIPFSKGFILAYMFWFAYMGIGFVYFGLKSRNDFINLVKFIFCGMGISYAIFVIWPSGQNMRPVLQQNDMLTSMVGFIYSVDPPTNVCPSIHVINSVAVNAVVWNSSLFSNNKKVKFLSVTAMVLICASTMFIKQHSVIDVIAGITLSTVLYVFIFTIPKVKQFKYKKEA</sequence>
<dbReference type="Gene3D" id="1.20.144.10">
    <property type="entry name" value="Phosphatidic acid phosphatase type 2/haloperoxidase"/>
    <property type="match status" value="1"/>
</dbReference>
<comment type="caution">
    <text evidence="3">The sequence shown here is derived from an EMBL/GenBank/DDBJ whole genome shotgun (WGS) entry which is preliminary data.</text>
</comment>
<name>A0ABT4CZI4_9CLOT</name>
<accession>A0ABT4CZI4</accession>
<gene>
    <name evidence="3" type="ORF">OW763_08500</name>
</gene>
<keyword evidence="1" id="KW-0472">Membrane</keyword>
<dbReference type="SUPFAM" id="SSF48317">
    <property type="entry name" value="Acid phosphatase/Vanadium-dependent haloperoxidase"/>
    <property type="match status" value="1"/>
</dbReference>
<proteinExistence type="predicted"/>
<reference evidence="3" key="1">
    <citation type="submission" date="2022-12" db="EMBL/GenBank/DDBJ databases">
        <authorList>
            <person name="Wang J."/>
        </authorList>
    </citation>
    <scope>NUCLEOTIDE SEQUENCE</scope>
    <source>
        <strain evidence="3">HY-45-18</strain>
    </source>
</reference>
<evidence type="ECO:0000313" key="3">
    <source>
        <dbReference type="EMBL" id="MCY6484396.1"/>
    </source>
</evidence>
<keyword evidence="4" id="KW-1185">Reference proteome</keyword>
<feature type="transmembrane region" description="Helical" evidence="1">
    <location>
        <begin position="161"/>
        <end position="179"/>
    </location>
</feature>
<feature type="domain" description="Phosphatidic acid phosphatase type 2/haloperoxidase" evidence="2">
    <location>
        <begin position="128"/>
        <end position="206"/>
    </location>
</feature>